<organism evidence="1 2">
    <name type="scientific">Nocardia cerradoensis</name>
    <dbReference type="NCBI Taxonomy" id="85688"/>
    <lineage>
        <taxon>Bacteria</taxon>
        <taxon>Bacillati</taxon>
        <taxon>Actinomycetota</taxon>
        <taxon>Actinomycetes</taxon>
        <taxon>Mycobacteriales</taxon>
        <taxon>Nocardiaceae</taxon>
        <taxon>Nocardia</taxon>
    </lineage>
</organism>
<dbReference type="Pfam" id="PF04672">
    <property type="entry name" value="Methyltransf_19"/>
    <property type="match status" value="1"/>
</dbReference>
<proteinExistence type="predicted"/>
<dbReference type="InterPro" id="IPR006764">
    <property type="entry name" value="SAM_dep_MeTrfase_SAV2177_type"/>
</dbReference>
<evidence type="ECO:0000313" key="2">
    <source>
        <dbReference type="Proteomes" id="UP000215506"/>
    </source>
</evidence>
<sequence>MTGTDTGDERLIDRLVESMDKPQSARVWDALDWGKDNYEVDRILAERVRAQFPGASTAVRAARVFHRGAVETLARDGVRQFLDIGAGLGPSVHLVAQREIPDASVVYVDNDPLVLCHGRAMSANDTVHWFGGELENPQAILDFASRRLDFNEPTAVSLVGVIELVPGQSHALRWVRALLAPLAAGSALVLSTATADHAPKQIEEAARIYTNDGILYRPRTRDQVAAFFERLVLDEPGIVTPTLGKATDADVSTYAAIGRKP</sequence>
<dbReference type="SUPFAM" id="SSF53335">
    <property type="entry name" value="S-adenosyl-L-methionine-dependent methyltransferases"/>
    <property type="match status" value="1"/>
</dbReference>
<comment type="caution">
    <text evidence="1">The sequence shown here is derived from an EMBL/GenBank/DDBJ whole genome shotgun (WGS) entry which is preliminary data.</text>
</comment>
<dbReference type="RefSeq" id="WP_051043601.1">
    <property type="nucleotide sequence ID" value="NZ_JAAXOR010000001.1"/>
</dbReference>
<accession>A0A231GUA2</accession>
<dbReference type="Gene3D" id="3.40.50.150">
    <property type="entry name" value="Vaccinia Virus protein VP39"/>
    <property type="match status" value="1"/>
</dbReference>
<dbReference type="Proteomes" id="UP000215506">
    <property type="component" value="Unassembled WGS sequence"/>
</dbReference>
<evidence type="ECO:0000313" key="1">
    <source>
        <dbReference type="EMBL" id="OXR40061.1"/>
    </source>
</evidence>
<dbReference type="EMBL" id="NGAF01000043">
    <property type="protein sequence ID" value="OXR40061.1"/>
    <property type="molecule type" value="Genomic_DNA"/>
</dbReference>
<evidence type="ECO:0008006" key="3">
    <source>
        <dbReference type="Google" id="ProtNLM"/>
    </source>
</evidence>
<reference evidence="1 2" key="1">
    <citation type="submission" date="2017-07" db="EMBL/GenBank/DDBJ databases">
        <title>First draft Genome Sequence of Nocardia cerradoensis isolated from human infection.</title>
        <authorList>
            <person name="Carrasco G."/>
        </authorList>
    </citation>
    <scope>NUCLEOTIDE SEQUENCE [LARGE SCALE GENOMIC DNA]</scope>
    <source>
        <strain evidence="1 2">CNM20130759</strain>
    </source>
</reference>
<gene>
    <name evidence="1" type="ORF">B7C42_07865</name>
</gene>
<dbReference type="InterPro" id="IPR029063">
    <property type="entry name" value="SAM-dependent_MTases_sf"/>
</dbReference>
<keyword evidence="2" id="KW-1185">Reference proteome</keyword>
<protein>
    <recommendedName>
        <fullName evidence="3">S-adenosyl methyltransferase</fullName>
    </recommendedName>
</protein>
<dbReference type="PIRSF" id="PIRSF017393">
    <property type="entry name" value="MTase_SAV2177"/>
    <property type="match status" value="1"/>
</dbReference>
<dbReference type="AlphaFoldDB" id="A0A231GUA2"/>
<name>A0A231GUA2_9NOCA</name>